<reference evidence="2" key="1">
    <citation type="journal article" date="2019" name="Int. J. Syst. Evol. Microbiol.">
        <title>The Global Catalogue of Microorganisms (GCM) 10K type strain sequencing project: providing services to taxonomists for standard genome sequencing and annotation.</title>
        <authorList>
            <consortium name="The Broad Institute Genomics Platform"/>
            <consortium name="The Broad Institute Genome Sequencing Center for Infectious Disease"/>
            <person name="Wu L."/>
            <person name="Ma J."/>
        </authorList>
    </citation>
    <scope>NUCLEOTIDE SEQUENCE [LARGE SCALE GENOMIC DNA]</scope>
    <source>
        <strain evidence="2">KCTC 52039</strain>
    </source>
</reference>
<keyword evidence="2" id="KW-1185">Reference proteome</keyword>
<dbReference type="RefSeq" id="WP_380071123.1">
    <property type="nucleotide sequence ID" value="NZ_JBHRTO010000001.1"/>
</dbReference>
<dbReference type="Proteomes" id="UP001595547">
    <property type="component" value="Unassembled WGS sequence"/>
</dbReference>
<evidence type="ECO:0000313" key="2">
    <source>
        <dbReference type="Proteomes" id="UP001595547"/>
    </source>
</evidence>
<organism evidence="1 2">
    <name type="scientific">Cypionkella sinensis</name>
    <dbReference type="NCBI Taxonomy" id="1756043"/>
    <lineage>
        <taxon>Bacteria</taxon>
        <taxon>Pseudomonadati</taxon>
        <taxon>Pseudomonadota</taxon>
        <taxon>Alphaproteobacteria</taxon>
        <taxon>Rhodobacterales</taxon>
        <taxon>Paracoccaceae</taxon>
        <taxon>Cypionkella</taxon>
    </lineage>
</organism>
<sequence>MSGNAQLARALAAGLLQADPNDPYALLIMTASETQLGRPAEGRKAGRAAWVAARGLPDGLRYDIARYTALAALQEGRVLPTQLWLRRALDVAPTSQARAQTINDYKALREKTRLRYAIDLSLTPSDNLNDGASSKYLSIDDWFVLGMLSGSAQALSGLRADARVRLIYRLRESSTSQTSLGFGAAASRNFLSDEAKLLAPDLRGRDLDQSAAEFSITQDFLWPQSQHPISTTLALGQIWQAGTVAGPYLRMQLATPLLQRPEANVRVEMTAQRSWRSDSTIDASAMSLEGQHQLGGGVFSWGMAISDVVGTGMNQSYNRGSASLGYKLDKPIGPVTLATNLTAGKSHYDIYRLLGAQVTKGRTDTQFDLSIDMTFPNIGVMGYAPTLSVSKVMTQSNISRFESNGLNISVGFTSQF</sequence>
<evidence type="ECO:0008006" key="3">
    <source>
        <dbReference type="Google" id="ProtNLM"/>
    </source>
</evidence>
<dbReference type="EMBL" id="JBHRTO010000001">
    <property type="protein sequence ID" value="MFC3179479.1"/>
    <property type="molecule type" value="Genomic_DNA"/>
</dbReference>
<proteinExistence type="predicted"/>
<protein>
    <recommendedName>
        <fullName evidence="3">DUF560 domain-containing protein</fullName>
    </recommendedName>
</protein>
<name>A0ABV7ISI1_9RHOB</name>
<gene>
    <name evidence="1" type="ORF">ACFOGH_00610</name>
</gene>
<comment type="caution">
    <text evidence="1">The sequence shown here is derived from an EMBL/GenBank/DDBJ whole genome shotgun (WGS) entry which is preliminary data.</text>
</comment>
<evidence type="ECO:0000313" key="1">
    <source>
        <dbReference type="EMBL" id="MFC3179479.1"/>
    </source>
</evidence>
<accession>A0ABV7ISI1</accession>